<feature type="transmembrane region" description="Helical" evidence="1">
    <location>
        <begin position="6"/>
        <end position="23"/>
    </location>
</feature>
<accession>A0AA37SFF2</accession>
<evidence type="ECO:0000313" key="2">
    <source>
        <dbReference type="EMBL" id="GLQ33542.1"/>
    </source>
</evidence>
<dbReference type="Proteomes" id="UP001161389">
    <property type="component" value="Unassembled WGS sequence"/>
</dbReference>
<name>A0AA37SFF2_9GAMM</name>
<reference evidence="2" key="2">
    <citation type="submission" date="2023-01" db="EMBL/GenBank/DDBJ databases">
        <title>Draft genome sequence of Litoribrevibacter albus strain NBRC 110071.</title>
        <authorList>
            <person name="Sun Q."/>
            <person name="Mori K."/>
        </authorList>
    </citation>
    <scope>NUCLEOTIDE SEQUENCE</scope>
    <source>
        <strain evidence="2">NBRC 110071</strain>
    </source>
</reference>
<sequence>MIRKTLGWIGAIVLGVAGVYHFLSFNPSASYRDSFVSSDVQVPALAVERIPSQQLLLPEISEQTPLAEFMDEGMRHQFKKVAQQYALDVQFPAYSKPLKMTDWAQLNPLPFVPQKISLDTAEDVSAEIILPHFQITRDDGLTVQVRVYGESANISSAKMSSLTVSSVKVALAHTHSPNNVQLQSELRRGESVEEGVLYEGVISSTKLASLDDGEILVRALVNLEQSGTSELVATFALSDSVAELTEVGDAYIDGADLVIPLSFDVEEAGLYRIRANLFDQASGDPISHLNSSFKLSSLRNEGTLKVHAATLRQSGSAGPYWLSDFSVIKAPEAAGESSAYGRASAEQYPVSGFDLDSYSREEYQNSLNKKRLEFLQKMSSQPL</sequence>
<dbReference type="AlphaFoldDB" id="A0AA37SFF2"/>
<dbReference type="RefSeq" id="WP_284384004.1">
    <property type="nucleotide sequence ID" value="NZ_BSNM01000027.1"/>
</dbReference>
<evidence type="ECO:0000256" key="1">
    <source>
        <dbReference type="SAM" id="Phobius"/>
    </source>
</evidence>
<comment type="caution">
    <text evidence="2">The sequence shown here is derived from an EMBL/GenBank/DDBJ whole genome shotgun (WGS) entry which is preliminary data.</text>
</comment>
<dbReference type="EMBL" id="BSNM01000027">
    <property type="protein sequence ID" value="GLQ33542.1"/>
    <property type="molecule type" value="Genomic_DNA"/>
</dbReference>
<keyword evidence="1" id="KW-0812">Transmembrane</keyword>
<keyword evidence="1" id="KW-1133">Transmembrane helix</keyword>
<keyword evidence="3" id="KW-1185">Reference proteome</keyword>
<keyword evidence="1" id="KW-0472">Membrane</keyword>
<reference evidence="2" key="1">
    <citation type="journal article" date="2014" name="Int. J. Syst. Evol. Microbiol.">
        <title>Complete genome sequence of Corynebacterium casei LMG S-19264T (=DSM 44701T), isolated from a smear-ripened cheese.</title>
        <authorList>
            <consortium name="US DOE Joint Genome Institute (JGI-PGF)"/>
            <person name="Walter F."/>
            <person name="Albersmeier A."/>
            <person name="Kalinowski J."/>
            <person name="Ruckert C."/>
        </authorList>
    </citation>
    <scope>NUCLEOTIDE SEQUENCE</scope>
    <source>
        <strain evidence="2">NBRC 110071</strain>
    </source>
</reference>
<protein>
    <submittedName>
        <fullName evidence="2">Uncharacterized protein</fullName>
    </submittedName>
</protein>
<proteinExistence type="predicted"/>
<evidence type="ECO:0000313" key="3">
    <source>
        <dbReference type="Proteomes" id="UP001161389"/>
    </source>
</evidence>
<gene>
    <name evidence="2" type="ORF">GCM10007876_40220</name>
</gene>
<organism evidence="2 3">
    <name type="scientific">Litoribrevibacter albus</name>
    <dbReference type="NCBI Taxonomy" id="1473156"/>
    <lineage>
        <taxon>Bacteria</taxon>
        <taxon>Pseudomonadati</taxon>
        <taxon>Pseudomonadota</taxon>
        <taxon>Gammaproteobacteria</taxon>
        <taxon>Oceanospirillales</taxon>
        <taxon>Oceanospirillaceae</taxon>
        <taxon>Litoribrevibacter</taxon>
    </lineage>
</organism>